<dbReference type="Proteomes" id="UP000326565">
    <property type="component" value="Unassembled WGS sequence"/>
</dbReference>
<gene>
    <name evidence="1" type="ORF">BDV29DRAFT_156220</name>
</gene>
<accession>A0A5N5X1Z4</accession>
<dbReference type="EMBL" id="ML732203">
    <property type="protein sequence ID" value="KAB8074818.1"/>
    <property type="molecule type" value="Genomic_DNA"/>
</dbReference>
<reference evidence="1 2" key="1">
    <citation type="submission" date="2019-04" db="EMBL/GenBank/DDBJ databases">
        <title>Friends and foes A comparative genomics study of 23 Aspergillus species from section Flavi.</title>
        <authorList>
            <consortium name="DOE Joint Genome Institute"/>
            <person name="Kjaerbolling I."/>
            <person name="Vesth T."/>
            <person name="Frisvad J.C."/>
            <person name="Nybo J.L."/>
            <person name="Theobald S."/>
            <person name="Kildgaard S."/>
            <person name="Isbrandt T."/>
            <person name="Kuo A."/>
            <person name="Sato A."/>
            <person name="Lyhne E.K."/>
            <person name="Kogle M.E."/>
            <person name="Wiebenga A."/>
            <person name="Kun R.S."/>
            <person name="Lubbers R.J."/>
            <person name="Makela M.R."/>
            <person name="Barry K."/>
            <person name="Chovatia M."/>
            <person name="Clum A."/>
            <person name="Daum C."/>
            <person name="Haridas S."/>
            <person name="He G."/>
            <person name="LaButti K."/>
            <person name="Lipzen A."/>
            <person name="Mondo S."/>
            <person name="Riley R."/>
            <person name="Salamov A."/>
            <person name="Simmons B.A."/>
            <person name="Magnuson J.K."/>
            <person name="Henrissat B."/>
            <person name="Mortensen U.H."/>
            <person name="Larsen T.O."/>
            <person name="Devries R.P."/>
            <person name="Grigoriev I.V."/>
            <person name="Machida M."/>
            <person name="Baker S.E."/>
            <person name="Andersen M.R."/>
        </authorList>
    </citation>
    <scope>NUCLEOTIDE SEQUENCE [LARGE SCALE GENOMIC DNA]</scope>
    <source>
        <strain evidence="1 2">CBS 151.66</strain>
    </source>
</reference>
<organism evidence="1 2">
    <name type="scientific">Aspergillus leporis</name>
    <dbReference type="NCBI Taxonomy" id="41062"/>
    <lineage>
        <taxon>Eukaryota</taxon>
        <taxon>Fungi</taxon>
        <taxon>Dikarya</taxon>
        <taxon>Ascomycota</taxon>
        <taxon>Pezizomycotina</taxon>
        <taxon>Eurotiomycetes</taxon>
        <taxon>Eurotiomycetidae</taxon>
        <taxon>Eurotiales</taxon>
        <taxon>Aspergillaceae</taxon>
        <taxon>Aspergillus</taxon>
        <taxon>Aspergillus subgen. Circumdati</taxon>
    </lineage>
</organism>
<dbReference type="AlphaFoldDB" id="A0A5N5X1Z4"/>
<dbReference type="PANTHER" id="PTHR47843">
    <property type="entry name" value="BTB DOMAIN-CONTAINING PROTEIN-RELATED"/>
    <property type="match status" value="1"/>
</dbReference>
<name>A0A5N5X1Z4_9EURO</name>
<sequence length="262" mass="28804">MTTAQKISTFSESLTSDTVSLRATNSTRTFKIHKSLLDAKFPAVASATYSVLEKHDEIYTFPDTSEGTLALFVEWIYRGGYPDPAINTPAKQAVSSGVRGEETLTGVEATAAAGYHLKGLDHPLLAYLRLYIFSEVYIIPGLKQHTFDRLTAAIKRMGKLQTPVDCVAVTSLLRLAFTKVPLDNSDKLHDWLAHYAAYSLDQLRFHPSFKAILKVTPDLSERMASKLCPTHNPPWTTEASSLFAPGNAKSFESPFGSGKTSK</sequence>
<evidence type="ECO:0008006" key="3">
    <source>
        <dbReference type="Google" id="ProtNLM"/>
    </source>
</evidence>
<dbReference type="OrthoDB" id="6359816at2759"/>
<dbReference type="PANTHER" id="PTHR47843:SF2">
    <property type="entry name" value="BTB DOMAIN-CONTAINING PROTEIN"/>
    <property type="match status" value="1"/>
</dbReference>
<dbReference type="InterPro" id="IPR011333">
    <property type="entry name" value="SKP1/BTB/POZ_sf"/>
</dbReference>
<proteinExistence type="predicted"/>
<keyword evidence="2" id="KW-1185">Reference proteome</keyword>
<dbReference type="Gene3D" id="3.30.710.10">
    <property type="entry name" value="Potassium Channel Kv1.1, Chain A"/>
    <property type="match status" value="1"/>
</dbReference>
<evidence type="ECO:0000313" key="2">
    <source>
        <dbReference type="Proteomes" id="UP000326565"/>
    </source>
</evidence>
<protein>
    <recommendedName>
        <fullName evidence="3">BTB domain-containing protein</fullName>
    </recommendedName>
</protein>
<evidence type="ECO:0000313" key="1">
    <source>
        <dbReference type="EMBL" id="KAB8074818.1"/>
    </source>
</evidence>